<dbReference type="OrthoDB" id="9890638at2"/>
<organism evidence="1 2">
    <name type="scientific">Magnetococcus marinus (strain ATCC BAA-1437 / JCM 17883 / MC-1)</name>
    <dbReference type="NCBI Taxonomy" id="156889"/>
    <lineage>
        <taxon>Bacteria</taxon>
        <taxon>Pseudomonadati</taxon>
        <taxon>Pseudomonadota</taxon>
        <taxon>Magnetococcia</taxon>
        <taxon>Magnetococcales</taxon>
        <taxon>Magnetococcaceae</taxon>
        <taxon>Magnetococcus</taxon>
    </lineage>
</organism>
<proteinExistence type="predicted"/>
<name>A0L3K4_MAGMM</name>
<reference evidence="2" key="1">
    <citation type="journal article" date="2009" name="Appl. Environ. Microbiol.">
        <title>Complete genome sequence of the chemolithoautotrophic marine magnetotactic coccus strain MC-1.</title>
        <authorList>
            <person name="Schubbe S."/>
            <person name="Williams T.J."/>
            <person name="Xie G."/>
            <person name="Kiss H.E."/>
            <person name="Brettin T.S."/>
            <person name="Martinez D."/>
            <person name="Ross C.A."/>
            <person name="Schuler D."/>
            <person name="Cox B.L."/>
            <person name="Nealson K.H."/>
            <person name="Bazylinski D.A."/>
        </authorList>
    </citation>
    <scope>NUCLEOTIDE SEQUENCE [LARGE SCALE GENOMIC DNA]</scope>
    <source>
        <strain evidence="2">ATCC BAA-1437 / JCM 17883 / MC-1</strain>
    </source>
</reference>
<dbReference type="Proteomes" id="UP000002586">
    <property type="component" value="Chromosome"/>
</dbReference>
<accession>A0L3K4</accession>
<reference evidence="1 2" key="2">
    <citation type="journal article" date="2012" name="Int. J. Syst. Evol. Microbiol.">
        <title>Magnetococcus marinus gen. nov., sp. nov., a marine, magnetotactic bacterium that represents a novel lineage (Magnetococcaceae fam. nov.; Magnetococcales ord. nov.) at the base of the Alphaproteobacteria.</title>
        <authorList>
            <person name="Bazylinski D.A."/>
            <person name="Williams T.J."/>
            <person name="Lefevre C.T."/>
            <person name="Berg R.J."/>
            <person name="Zhang C.L."/>
            <person name="Bowser S.S."/>
            <person name="Dean A.J."/>
            <person name="Beveridge T.J."/>
        </authorList>
    </citation>
    <scope>NUCLEOTIDE SEQUENCE [LARGE SCALE GENOMIC DNA]</scope>
    <source>
        <strain evidence="2">ATCC BAA-1437 / JCM 17883 / MC-1</strain>
    </source>
</reference>
<dbReference type="EMBL" id="CP000471">
    <property type="protein sequence ID" value="ABK42547.1"/>
    <property type="molecule type" value="Genomic_DNA"/>
</dbReference>
<dbReference type="RefSeq" id="WP_011711721.1">
    <property type="nucleotide sequence ID" value="NC_008576.1"/>
</dbReference>
<sequence>MTDQEMKDRILALLTPKNIEDGTRVMAYTMFYRKLFGRQPNSENEQRVQRMLDALVAEGKISRYPDIGVAEPPYVLS</sequence>
<dbReference type="AlphaFoldDB" id="A0L3K4"/>
<dbReference type="STRING" id="156889.Mmc1_0018"/>
<dbReference type="KEGG" id="mgm:Mmc1_0018"/>
<keyword evidence="2" id="KW-1185">Reference proteome</keyword>
<dbReference type="HOGENOM" id="CLU_2633884_0_0_5"/>
<gene>
    <name evidence="1" type="ordered locus">Mmc1_0018</name>
</gene>
<protein>
    <submittedName>
        <fullName evidence="1">Uncharacterized protein</fullName>
    </submittedName>
</protein>
<evidence type="ECO:0000313" key="1">
    <source>
        <dbReference type="EMBL" id="ABK42547.1"/>
    </source>
</evidence>
<evidence type="ECO:0000313" key="2">
    <source>
        <dbReference type="Proteomes" id="UP000002586"/>
    </source>
</evidence>